<comment type="caution">
    <text evidence="1">The sequence shown here is derived from an EMBL/GenBank/DDBJ whole genome shotgun (WGS) entry which is preliminary data.</text>
</comment>
<dbReference type="EMBL" id="RBZM01000009">
    <property type="protein sequence ID" value="RKP48847.1"/>
    <property type="molecule type" value="Genomic_DNA"/>
</dbReference>
<evidence type="ECO:0000313" key="2">
    <source>
        <dbReference type="Proteomes" id="UP000282076"/>
    </source>
</evidence>
<protein>
    <submittedName>
        <fullName evidence="1">DUF4358 domain-containing protein</fullName>
    </submittedName>
</protein>
<organism evidence="1 2">
    <name type="scientific">Cohnella endophytica</name>
    <dbReference type="NCBI Taxonomy" id="2419778"/>
    <lineage>
        <taxon>Bacteria</taxon>
        <taxon>Bacillati</taxon>
        <taxon>Bacillota</taxon>
        <taxon>Bacilli</taxon>
        <taxon>Bacillales</taxon>
        <taxon>Paenibacillaceae</taxon>
        <taxon>Cohnella</taxon>
    </lineage>
</organism>
<sequence>MLKAVEQPKLMEMGADQFKESYGIDTSLLSEYTVRMPLMNVKTNEIAIFKVKDAKKIDTVKKGIVKRAEAVQKQFETYLPDQYENAKNYKIVVKGNYVLFLISESASDLEKAFTAAFDKK</sequence>
<dbReference type="AlphaFoldDB" id="A0A494XDI1"/>
<dbReference type="Proteomes" id="UP000282076">
    <property type="component" value="Unassembled WGS sequence"/>
</dbReference>
<keyword evidence="2" id="KW-1185">Reference proteome</keyword>
<gene>
    <name evidence="1" type="ORF">D7Z26_20960</name>
</gene>
<dbReference type="InterPro" id="IPR025648">
    <property type="entry name" value="DUF4358"/>
</dbReference>
<dbReference type="Pfam" id="PF14270">
    <property type="entry name" value="DUF4358"/>
    <property type="match status" value="1"/>
</dbReference>
<accession>A0A494XDI1</accession>
<reference evidence="1 2" key="1">
    <citation type="submission" date="2018-10" db="EMBL/GenBank/DDBJ databases">
        <title>Cohnella sp. M2MS4P-1, whole genome shotgun sequence.</title>
        <authorList>
            <person name="Tuo L."/>
        </authorList>
    </citation>
    <scope>NUCLEOTIDE SEQUENCE [LARGE SCALE GENOMIC DNA]</scope>
    <source>
        <strain evidence="1 2">M2MS4P-1</strain>
    </source>
</reference>
<evidence type="ECO:0000313" key="1">
    <source>
        <dbReference type="EMBL" id="RKP48847.1"/>
    </source>
</evidence>
<proteinExistence type="predicted"/>
<name>A0A494XDI1_9BACL</name>